<dbReference type="InterPro" id="IPR053227">
    <property type="entry name" value="TRPL-trafficking_regulator"/>
</dbReference>
<evidence type="ECO:0000256" key="1">
    <source>
        <dbReference type="SAM" id="MobiDB-lite"/>
    </source>
</evidence>
<name>Q24FT8_TETTS</name>
<dbReference type="InterPro" id="IPR038727">
    <property type="entry name" value="NadR/Ttd14_AAA_dom"/>
</dbReference>
<feature type="domain" description="NadR/Ttd14 AAA" evidence="3">
    <location>
        <begin position="130"/>
        <end position="306"/>
    </location>
</feature>
<feature type="compositionally biased region" description="Basic and acidic residues" evidence="1">
    <location>
        <begin position="61"/>
        <end position="70"/>
    </location>
</feature>
<sequence length="536" mass="62762">MFSMDQNNTLKKLISNTYIVFSGIYISYQFMRYVKRQIRNKRNSLAKIEIIKQVKSKQKIIDDKDDKEDQNSENNQKKQQSRRSSESLTEEKQQNTRKIKSKTSSAINLLELDTSIPQEIVQEKRRKIIKVCLTGGPCAGKTSGLAFLSEKLKDDNFDVYVVPEAATLISNGGGMINIGGFSDEKIIQFQKSLMSVQISLEENFQRLAEISENQSIILCDRGLIDGKAFMSDAGWQQLLKEMKLSEHEIRDKRYDFVIHLVTAADGAPDYYIKDGARYQDIDQAVEIDKIFQKCWLGHQRLEIIDNKSVSSFEEKLQKLLFTVRRMSGVPVKGSKLYSRYIIIDPQSHPNIPEDFPVESFEIEDTFLYKVQYDENKGKLTKIRKRVQNGDVIYLCSESHIIDGKQTIYYKKRLNYREYVLVKDREDRDRITLRKFRRQFVYQGYYYILDKYLDYDMCILRAKNSPGSDDKQIIIPDFIQIDADVTDHKEFRSLNLSLKSSPLRDKKFLEELVYTIQDQQKNLIKFEDKLRPRPNRK</sequence>
<keyword evidence="5" id="KW-1185">Reference proteome</keyword>
<evidence type="ECO:0000313" key="5">
    <source>
        <dbReference type="Proteomes" id="UP000009168"/>
    </source>
</evidence>
<dbReference type="KEGG" id="tet:TTHERM_00941570"/>
<dbReference type="Gene3D" id="3.40.50.300">
    <property type="entry name" value="P-loop containing nucleotide triphosphate hydrolases"/>
    <property type="match status" value="1"/>
</dbReference>
<dbReference type="InParanoid" id="Q24FT8"/>
<dbReference type="eggNOG" id="ENOG502QVQD">
    <property type="taxonomic scope" value="Eukaryota"/>
</dbReference>
<keyword evidence="2" id="KW-0812">Transmembrane</keyword>
<protein>
    <submittedName>
        <fullName evidence="4">AAA domain protein</fullName>
    </submittedName>
</protein>
<organism evidence="4 5">
    <name type="scientific">Tetrahymena thermophila (strain SB210)</name>
    <dbReference type="NCBI Taxonomy" id="312017"/>
    <lineage>
        <taxon>Eukaryota</taxon>
        <taxon>Sar</taxon>
        <taxon>Alveolata</taxon>
        <taxon>Ciliophora</taxon>
        <taxon>Intramacronucleata</taxon>
        <taxon>Oligohymenophorea</taxon>
        <taxon>Hymenostomatida</taxon>
        <taxon>Tetrahymenina</taxon>
        <taxon>Tetrahymenidae</taxon>
        <taxon>Tetrahymena</taxon>
    </lineage>
</organism>
<dbReference type="PANTHER" id="PTHR34932">
    <property type="entry name" value="TRPL TRANSLOCATION DEFECT PROTEIN 14"/>
    <property type="match status" value="1"/>
</dbReference>
<evidence type="ECO:0000256" key="2">
    <source>
        <dbReference type="SAM" id="Phobius"/>
    </source>
</evidence>
<dbReference type="SUPFAM" id="SSF52540">
    <property type="entry name" value="P-loop containing nucleoside triphosphate hydrolases"/>
    <property type="match status" value="1"/>
</dbReference>
<reference evidence="5" key="1">
    <citation type="journal article" date="2006" name="PLoS Biol.">
        <title>Macronuclear genome sequence of the ciliate Tetrahymena thermophila, a model eukaryote.</title>
        <authorList>
            <person name="Eisen J.A."/>
            <person name="Coyne R.S."/>
            <person name="Wu M."/>
            <person name="Wu D."/>
            <person name="Thiagarajan M."/>
            <person name="Wortman J.R."/>
            <person name="Badger J.H."/>
            <person name="Ren Q."/>
            <person name="Amedeo P."/>
            <person name="Jones K.M."/>
            <person name="Tallon L.J."/>
            <person name="Delcher A.L."/>
            <person name="Salzberg S.L."/>
            <person name="Silva J.C."/>
            <person name="Haas B.J."/>
            <person name="Majoros W.H."/>
            <person name="Farzad M."/>
            <person name="Carlton J.M."/>
            <person name="Smith R.K. Jr."/>
            <person name="Garg J."/>
            <person name="Pearlman R.E."/>
            <person name="Karrer K.M."/>
            <person name="Sun L."/>
            <person name="Manning G."/>
            <person name="Elde N.C."/>
            <person name="Turkewitz A.P."/>
            <person name="Asai D.J."/>
            <person name="Wilkes D.E."/>
            <person name="Wang Y."/>
            <person name="Cai H."/>
            <person name="Collins K."/>
            <person name="Stewart B.A."/>
            <person name="Lee S.R."/>
            <person name="Wilamowska K."/>
            <person name="Weinberg Z."/>
            <person name="Ruzzo W.L."/>
            <person name="Wloga D."/>
            <person name="Gaertig J."/>
            <person name="Frankel J."/>
            <person name="Tsao C.-C."/>
            <person name="Gorovsky M.A."/>
            <person name="Keeling P.J."/>
            <person name="Waller R.F."/>
            <person name="Patron N.J."/>
            <person name="Cherry J.M."/>
            <person name="Stover N.A."/>
            <person name="Krieger C.J."/>
            <person name="del Toro C."/>
            <person name="Ryder H.F."/>
            <person name="Williamson S.C."/>
            <person name="Barbeau R.A."/>
            <person name="Hamilton E.P."/>
            <person name="Orias E."/>
        </authorList>
    </citation>
    <scope>NUCLEOTIDE SEQUENCE [LARGE SCALE GENOMIC DNA]</scope>
    <source>
        <strain evidence="5">SB210</strain>
    </source>
</reference>
<feature type="region of interest" description="Disordered" evidence="1">
    <location>
        <begin position="61"/>
        <end position="100"/>
    </location>
</feature>
<dbReference type="OrthoDB" id="6375174at2759"/>
<dbReference type="RefSeq" id="XP_001026917.2">
    <property type="nucleotide sequence ID" value="XM_001026917.3"/>
</dbReference>
<feature type="transmembrane region" description="Helical" evidence="2">
    <location>
        <begin position="13"/>
        <end position="31"/>
    </location>
</feature>
<dbReference type="InterPro" id="IPR027417">
    <property type="entry name" value="P-loop_NTPase"/>
</dbReference>
<accession>Q24FT8</accession>
<dbReference type="GO" id="GO:0035091">
    <property type="term" value="F:phosphatidylinositol binding"/>
    <property type="evidence" value="ECO:0007669"/>
    <property type="project" value="TreeGrafter"/>
</dbReference>
<gene>
    <name evidence="4" type="ORF">TTHERM_00941570</name>
</gene>
<proteinExistence type="predicted"/>
<evidence type="ECO:0000259" key="3">
    <source>
        <dbReference type="Pfam" id="PF13521"/>
    </source>
</evidence>
<dbReference type="GO" id="GO:0005525">
    <property type="term" value="F:GTP binding"/>
    <property type="evidence" value="ECO:0007669"/>
    <property type="project" value="TreeGrafter"/>
</dbReference>
<dbReference type="HOGENOM" id="CLU_037796_0_0_1"/>
<dbReference type="GO" id="GO:0070300">
    <property type="term" value="F:phosphatidic acid binding"/>
    <property type="evidence" value="ECO:0007669"/>
    <property type="project" value="TreeGrafter"/>
</dbReference>
<keyword evidence="2" id="KW-0472">Membrane</keyword>
<evidence type="ECO:0000313" key="4">
    <source>
        <dbReference type="EMBL" id="EAS06672.2"/>
    </source>
</evidence>
<dbReference type="GeneID" id="7826616"/>
<dbReference type="PANTHER" id="PTHR34932:SF1">
    <property type="entry name" value="TRPL TRANSLOCATION DEFECT PROTEIN 14"/>
    <property type="match status" value="1"/>
</dbReference>
<dbReference type="EMBL" id="GG662264">
    <property type="protein sequence ID" value="EAS06672.2"/>
    <property type="molecule type" value="Genomic_DNA"/>
</dbReference>
<dbReference type="Pfam" id="PF13521">
    <property type="entry name" value="AAA_28"/>
    <property type="match status" value="1"/>
</dbReference>
<dbReference type="AlphaFoldDB" id="Q24FT8"/>
<dbReference type="Proteomes" id="UP000009168">
    <property type="component" value="Unassembled WGS sequence"/>
</dbReference>
<keyword evidence="2" id="KW-1133">Transmembrane helix</keyword>
<feature type="compositionally biased region" description="Basic and acidic residues" evidence="1">
    <location>
        <begin position="83"/>
        <end position="94"/>
    </location>
</feature>